<dbReference type="InterPro" id="IPR001672">
    <property type="entry name" value="G6P_Isomerase"/>
</dbReference>
<dbReference type="GO" id="GO:0048029">
    <property type="term" value="F:monosaccharide binding"/>
    <property type="evidence" value="ECO:0007669"/>
    <property type="project" value="TreeGrafter"/>
</dbReference>
<protein>
    <recommendedName>
        <fullName evidence="3 8">Glucose-6-phosphate isomerase</fullName>
        <ecNumber evidence="3 8">5.3.1.9</ecNumber>
    </recommendedName>
</protein>
<dbReference type="PRINTS" id="PR00662">
    <property type="entry name" value="G6PISOMERASE"/>
</dbReference>
<keyword evidence="4 8" id="KW-0312">Gluconeogenesis</keyword>
<dbReference type="Gene3D" id="3.40.50.10490">
    <property type="entry name" value="Glucose-6-phosphate isomerase like protein, domain 1"/>
    <property type="match status" value="2"/>
</dbReference>
<dbReference type="AlphaFoldDB" id="A0A8J7PRX7"/>
<dbReference type="PROSITE" id="PS51463">
    <property type="entry name" value="P_GLUCOSE_ISOMERASE_3"/>
    <property type="match status" value="1"/>
</dbReference>
<dbReference type="Pfam" id="PF00342">
    <property type="entry name" value="PGI"/>
    <property type="match status" value="1"/>
</dbReference>
<dbReference type="InterPro" id="IPR018189">
    <property type="entry name" value="Phosphoglucose_isomerase_CS"/>
</dbReference>
<dbReference type="PROSITE" id="PS00174">
    <property type="entry name" value="P_GLUCOSE_ISOMERASE_2"/>
    <property type="match status" value="1"/>
</dbReference>
<sequence length="424" mass="48071">MPNKSLLNFSINGCFLNHKLKEESFISFQEKALQSFNEVKTAYYDKKLPALSVIYEQESLEHYQKIAHHWQKRFKNVILFGTGGSSLGAQTCIELYQSRVSTPKDSPYFHFMDNIDPHTFQKLIENIDLQTTGFLVISKSGTTAETLCQFLSLISVFKDKLSQDQVIVITEPKNSPLRRLAEQYHYQVLDHPTQIGGRFSVFSIVGMLPAFIAGIDVHAILKGAQQYLSQEMDGITHNTVQGAALTYAYYQQFGCTQTVLMPYIDRLSAFALWFRQLWAESLGKEKKGITPINALGTVDQHSQLQLYLGGPKDKFFTLVMLEALTPAPQVQTDDPELSYLHQHTLADLMRAEQNATVATLIRQECPTRTLTFPQLNEHVLGALFIHYMLETMIMAKLLGIDAFDQPAVEEGKILTREYLNREAS</sequence>
<dbReference type="GO" id="GO:0006096">
    <property type="term" value="P:glycolytic process"/>
    <property type="evidence" value="ECO:0007669"/>
    <property type="project" value="UniProtKB-UniPathway"/>
</dbReference>
<proteinExistence type="inferred from homology"/>
<evidence type="ECO:0000256" key="7">
    <source>
        <dbReference type="ARBA" id="ARBA00029321"/>
    </source>
</evidence>
<dbReference type="InterPro" id="IPR035476">
    <property type="entry name" value="SIS_PGI_1"/>
</dbReference>
<evidence type="ECO:0000256" key="8">
    <source>
        <dbReference type="RuleBase" id="RU000612"/>
    </source>
</evidence>
<evidence type="ECO:0000256" key="1">
    <source>
        <dbReference type="ARBA" id="ARBA00004926"/>
    </source>
</evidence>
<accession>A0A8J7PRX7</accession>
<evidence type="ECO:0000256" key="3">
    <source>
        <dbReference type="ARBA" id="ARBA00011952"/>
    </source>
</evidence>
<dbReference type="SUPFAM" id="SSF53697">
    <property type="entry name" value="SIS domain"/>
    <property type="match status" value="1"/>
</dbReference>
<dbReference type="UniPathway" id="UPA00109">
    <property type="reaction ID" value="UER00181"/>
</dbReference>
<keyword evidence="6 8" id="KW-0413">Isomerase</keyword>
<evidence type="ECO:0000256" key="6">
    <source>
        <dbReference type="ARBA" id="ARBA00023235"/>
    </source>
</evidence>
<dbReference type="PANTHER" id="PTHR11469:SF1">
    <property type="entry name" value="GLUCOSE-6-PHOSPHATE ISOMERASE"/>
    <property type="match status" value="1"/>
</dbReference>
<reference evidence="9" key="1">
    <citation type="submission" date="2021-02" db="EMBL/GenBank/DDBJ databases">
        <title>Thiocyanate and organic carbon inputs drive convergent selection for specific autotrophic Afipia and Thiobacillus strains within complex microbiomes.</title>
        <authorList>
            <person name="Huddy R.J."/>
            <person name="Sachdeva R."/>
            <person name="Kadzinga F."/>
            <person name="Kantor R.S."/>
            <person name="Harrison S.T.L."/>
            <person name="Banfield J.F."/>
        </authorList>
    </citation>
    <scope>NUCLEOTIDE SEQUENCE</scope>
    <source>
        <strain evidence="9">SCN18_10_11_15_R4_P_38_20</strain>
    </source>
</reference>
<evidence type="ECO:0000256" key="5">
    <source>
        <dbReference type="ARBA" id="ARBA00023152"/>
    </source>
</evidence>
<dbReference type="GO" id="GO:0005829">
    <property type="term" value="C:cytosol"/>
    <property type="evidence" value="ECO:0007669"/>
    <property type="project" value="TreeGrafter"/>
</dbReference>
<dbReference type="EMBL" id="JAFKGL010000010">
    <property type="protein sequence ID" value="MBN9412434.1"/>
    <property type="molecule type" value="Genomic_DNA"/>
</dbReference>
<comment type="similarity">
    <text evidence="2 8">Belongs to the GPI family.</text>
</comment>
<comment type="pathway">
    <text evidence="1 8">Carbohydrate degradation; glycolysis; D-glyceraldehyde 3-phosphate and glycerone phosphate from D-glucose: step 2/4.</text>
</comment>
<keyword evidence="5 8" id="KW-0324">Glycolysis</keyword>
<organism evidence="9 10">
    <name type="scientific">Candidatus Paracaedimonas acanthamoebae</name>
    <dbReference type="NCBI Taxonomy" id="244581"/>
    <lineage>
        <taxon>Bacteria</taxon>
        <taxon>Pseudomonadati</taxon>
        <taxon>Pseudomonadota</taxon>
        <taxon>Alphaproteobacteria</taxon>
        <taxon>Holosporales</taxon>
        <taxon>Caedimonadaceae</taxon>
        <taxon>Candidatus Paracaedimonas</taxon>
    </lineage>
</organism>
<dbReference type="PANTHER" id="PTHR11469">
    <property type="entry name" value="GLUCOSE-6-PHOSPHATE ISOMERASE"/>
    <property type="match status" value="1"/>
</dbReference>
<evidence type="ECO:0000313" key="9">
    <source>
        <dbReference type="EMBL" id="MBN9412434.1"/>
    </source>
</evidence>
<dbReference type="GO" id="GO:0006094">
    <property type="term" value="P:gluconeogenesis"/>
    <property type="evidence" value="ECO:0007669"/>
    <property type="project" value="UniProtKB-KW"/>
</dbReference>
<gene>
    <name evidence="9" type="ORF">J0H12_00710</name>
</gene>
<evidence type="ECO:0000256" key="4">
    <source>
        <dbReference type="ARBA" id="ARBA00022432"/>
    </source>
</evidence>
<dbReference type="GO" id="GO:0097367">
    <property type="term" value="F:carbohydrate derivative binding"/>
    <property type="evidence" value="ECO:0007669"/>
    <property type="project" value="InterPro"/>
</dbReference>
<dbReference type="GO" id="GO:0051156">
    <property type="term" value="P:glucose 6-phosphate metabolic process"/>
    <property type="evidence" value="ECO:0007669"/>
    <property type="project" value="TreeGrafter"/>
</dbReference>
<dbReference type="CDD" id="cd05015">
    <property type="entry name" value="SIS_PGI_1"/>
    <property type="match status" value="1"/>
</dbReference>
<dbReference type="InterPro" id="IPR046348">
    <property type="entry name" value="SIS_dom_sf"/>
</dbReference>
<name>A0A8J7PRX7_9PROT</name>
<dbReference type="CDD" id="cd05016">
    <property type="entry name" value="SIS_PGI_2"/>
    <property type="match status" value="1"/>
</dbReference>
<dbReference type="GO" id="GO:0004347">
    <property type="term" value="F:glucose-6-phosphate isomerase activity"/>
    <property type="evidence" value="ECO:0007669"/>
    <property type="project" value="UniProtKB-EC"/>
</dbReference>
<comment type="catalytic activity">
    <reaction evidence="7 8">
        <text>alpha-D-glucose 6-phosphate = beta-D-fructose 6-phosphate</text>
        <dbReference type="Rhea" id="RHEA:11816"/>
        <dbReference type="ChEBI" id="CHEBI:57634"/>
        <dbReference type="ChEBI" id="CHEBI:58225"/>
        <dbReference type="EC" id="5.3.1.9"/>
    </reaction>
</comment>
<dbReference type="EC" id="5.3.1.9" evidence="3 8"/>
<comment type="caution">
    <text evidence="9">The sequence shown here is derived from an EMBL/GenBank/DDBJ whole genome shotgun (WGS) entry which is preliminary data.</text>
</comment>
<dbReference type="Proteomes" id="UP000664414">
    <property type="component" value="Unassembled WGS sequence"/>
</dbReference>
<dbReference type="InterPro" id="IPR035482">
    <property type="entry name" value="SIS_PGI_2"/>
</dbReference>
<evidence type="ECO:0000313" key="10">
    <source>
        <dbReference type="Proteomes" id="UP000664414"/>
    </source>
</evidence>
<evidence type="ECO:0000256" key="2">
    <source>
        <dbReference type="ARBA" id="ARBA00006604"/>
    </source>
</evidence>